<dbReference type="SUPFAM" id="SSF53613">
    <property type="entry name" value="Ribokinase-like"/>
    <property type="match status" value="2"/>
</dbReference>
<dbReference type="PROSITE" id="PS00584">
    <property type="entry name" value="PFKB_KINASES_2"/>
    <property type="match status" value="1"/>
</dbReference>
<dbReference type="Gene3D" id="3.40.1190.20">
    <property type="match status" value="2"/>
</dbReference>
<dbReference type="PANTHER" id="PTHR43320:SF3">
    <property type="entry name" value="CARBOHYDRATE KINASE PFKB DOMAIN-CONTAINING PROTEIN"/>
    <property type="match status" value="1"/>
</dbReference>
<dbReference type="InterPro" id="IPR029056">
    <property type="entry name" value="Ribokinase-like"/>
</dbReference>
<feature type="domain" description="Carbohydrate kinase PfkB" evidence="4">
    <location>
        <begin position="311"/>
        <end position="536"/>
    </location>
</feature>
<sequence length="565" mass="60384">MSLSFLPVYSSHHLSSSLFFPTPHLSLLCLPKFSNAPTPQFILCCRRNASFSARCGPGVPDGAQYDSGIEEDEQPMKASCDDEEEEEGQETLSSLVLPERWDVLGLGQAMVDFSGMVDDNFLKNLGLEKGTRKVVNHEERGRVLQAMDGCSYKAAAGGSLSNTLVALARLGSRSLKVPAISVAMTGSVGSDLLGGFYSISVLCPSWPFVSRKKGELQCNSATPVSEFLYLYPFNVAAFLLLPICESVTPSGPHPSSVSFAKCSIWLAAEGSLGFRGIGTFGARCSQSRFRIGNYVFVLPQVRGVPLAGFWEKLRRANVQFLSEPIKDGTTGTVIVLTTPDAQRTMLAYQGTSSTVNYDASLASAVSKTNILIVEGYLFELPDTIKTITKACENARRNGALVAITASDVSCIERHFDDFWEIIGNSVDLVFANGDEARALCNFEAKESAASAARYLSHFVPLVSVTDGPRGSYIGVKGEAVYIPPSPCVPVDTCGAGDAYASGILYGLLRGISDLRGIGTLAANVASTVVGQQGTRLRISDAVKLAESFEFQLDSSSVGTDHISSV</sequence>
<evidence type="ECO:0000256" key="2">
    <source>
        <dbReference type="ARBA" id="ARBA00022679"/>
    </source>
</evidence>
<dbReference type="Pfam" id="PF00294">
    <property type="entry name" value="PfkB"/>
    <property type="match status" value="1"/>
</dbReference>
<dbReference type="FunFam" id="3.40.1190.20:FF:000025">
    <property type="entry name" value="Putative sugar kinase slr0537"/>
    <property type="match status" value="1"/>
</dbReference>
<keyword evidence="6" id="KW-1185">Reference proteome</keyword>
<comment type="similarity">
    <text evidence="1">Belongs to the carbohydrate kinase PfkB family.</text>
</comment>
<dbReference type="InterPro" id="IPR011611">
    <property type="entry name" value="PfkB_dom"/>
</dbReference>
<dbReference type="EMBL" id="CP144694">
    <property type="protein sequence ID" value="WVZ02767.1"/>
    <property type="molecule type" value="Genomic_DNA"/>
</dbReference>
<evidence type="ECO:0000256" key="1">
    <source>
        <dbReference type="ARBA" id="ARBA00010688"/>
    </source>
</evidence>
<dbReference type="CDD" id="cd01168">
    <property type="entry name" value="adenosine_kinase"/>
    <property type="match status" value="1"/>
</dbReference>
<dbReference type="InterPro" id="IPR052700">
    <property type="entry name" value="Carb_kinase_PfkB-like"/>
</dbReference>
<dbReference type="AlphaFoldDB" id="A0AAQ3N5C1"/>
<keyword evidence="3" id="KW-0418">Kinase</keyword>
<protein>
    <recommendedName>
        <fullName evidence="4">Carbohydrate kinase PfkB domain-containing protein</fullName>
    </recommendedName>
</protein>
<evidence type="ECO:0000259" key="4">
    <source>
        <dbReference type="Pfam" id="PF00294"/>
    </source>
</evidence>
<name>A0AAQ3N5C1_VIGMU</name>
<dbReference type="Gene3D" id="3.30.1110.10">
    <property type="match status" value="1"/>
</dbReference>
<dbReference type="PANTHER" id="PTHR43320">
    <property type="entry name" value="SUGAR KINASE"/>
    <property type="match status" value="1"/>
</dbReference>
<evidence type="ECO:0000313" key="5">
    <source>
        <dbReference type="EMBL" id="WVZ02767.1"/>
    </source>
</evidence>
<evidence type="ECO:0000256" key="3">
    <source>
        <dbReference type="ARBA" id="ARBA00022777"/>
    </source>
</evidence>
<reference evidence="5 6" key="1">
    <citation type="journal article" date="2023" name="Life. Sci Alliance">
        <title>Evolutionary insights into 3D genome organization and epigenetic landscape of Vigna mungo.</title>
        <authorList>
            <person name="Junaid A."/>
            <person name="Singh B."/>
            <person name="Bhatia S."/>
        </authorList>
    </citation>
    <scope>NUCLEOTIDE SEQUENCE [LARGE SCALE GENOMIC DNA]</scope>
    <source>
        <strain evidence="5">Urdbean</strain>
    </source>
</reference>
<gene>
    <name evidence="5" type="ORF">V8G54_023573</name>
</gene>
<dbReference type="GO" id="GO:0016301">
    <property type="term" value="F:kinase activity"/>
    <property type="evidence" value="ECO:0007669"/>
    <property type="project" value="UniProtKB-KW"/>
</dbReference>
<organism evidence="5 6">
    <name type="scientific">Vigna mungo</name>
    <name type="common">Black gram</name>
    <name type="synonym">Phaseolus mungo</name>
    <dbReference type="NCBI Taxonomy" id="3915"/>
    <lineage>
        <taxon>Eukaryota</taxon>
        <taxon>Viridiplantae</taxon>
        <taxon>Streptophyta</taxon>
        <taxon>Embryophyta</taxon>
        <taxon>Tracheophyta</taxon>
        <taxon>Spermatophyta</taxon>
        <taxon>Magnoliopsida</taxon>
        <taxon>eudicotyledons</taxon>
        <taxon>Gunneridae</taxon>
        <taxon>Pentapetalae</taxon>
        <taxon>rosids</taxon>
        <taxon>fabids</taxon>
        <taxon>Fabales</taxon>
        <taxon>Fabaceae</taxon>
        <taxon>Papilionoideae</taxon>
        <taxon>50 kb inversion clade</taxon>
        <taxon>NPAAA clade</taxon>
        <taxon>indigoferoid/millettioid clade</taxon>
        <taxon>Phaseoleae</taxon>
        <taxon>Vigna</taxon>
    </lineage>
</organism>
<dbReference type="InterPro" id="IPR002173">
    <property type="entry name" value="Carboh/pur_kinase_PfkB_CS"/>
</dbReference>
<keyword evidence="2" id="KW-0808">Transferase</keyword>
<accession>A0AAQ3N5C1</accession>
<evidence type="ECO:0000313" key="6">
    <source>
        <dbReference type="Proteomes" id="UP001374535"/>
    </source>
</evidence>
<proteinExistence type="inferred from homology"/>
<dbReference type="Proteomes" id="UP001374535">
    <property type="component" value="Chromosome 7"/>
</dbReference>